<keyword evidence="1" id="KW-0472">Membrane</keyword>
<keyword evidence="1" id="KW-0812">Transmembrane</keyword>
<evidence type="ECO:0000256" key="1">
    <source>
        <dbReference type="SAM" id="Phobius"/>
    </source>
</evidence>
<gene>
    <name evidence="2" type="ORF">J2S11_004133</name>
</gene>
<evidence type="ECO:0000313" key="2">
    <source>
        <dbReference type="EMBL" id="MDQ0168181.1"/>
    </source>
</evidence>
<dbReference type="EMBL" id="JAUSTY010000025">
    <property type="protein sequence ID" value="MDQ0168181.1"/>
    <property type="molecule type" value="Genomic_DNA"/>
</dbReference>
<accession>A0ABT9W4M1</accession>
<reference evidence="2 3" key="1">
    <citation type="submission" date="2023-07" db="EMBL/GenBank/DDBJ databases">
        <title>Genomic Encyclopedia of Type Strains, Phase IV (KMG-IV): sequencing the most valuable type-strain genomes for metagenomic binning, comparative biology and taxonomic classification.</title>
        <authorList>
            <person name="Goeker M."/>
        </authorList>
    </citation>
    <scope>NUCLEOTIDE SEQUENCE [LARGE SCALE GENOMIC DNA]</scope>
    <source>
        <strain evidence="2 3">DSM 12751</strain>
    </source>
</reference>
<feature type="transmembrane region" description="Helical" evidence="1">
    <location>
        <begin position="45"/>
        <end position="67"/>
    </location>
</feature>
<dbReference type="Proteomes" id="UP001235840">
    <property type="component" value="Unassembled WGS sequence"/>
</dbReference>
<dbReference type="RefSeq" id="WP_307397733.1">
    <property type="nucleotide sequence ID" value="NZ_BAAADK010000020.1"/>
</dbReference>
<dbReference type="PANTHER" id="PTHR36443:SF1">
    <property type="entry name" value="BSR5223 PROTEIN"/>
    <property type="match status" value="1"/>
</dbReference>
<feature type="transmembrane region" description="Helical" evidence="1">
    <location>
        <begin position="7"/>
        <end position="25"/>
    </location>
</feature>
<evidence type="ECO:0000313" key="3">
    <source>
        <dbReference type="Proteomes" id="UP001235840"/>
    </source>
</evidence>
<dbReference type="Pfam" id="PF11146">
    <property type="entry name" value="DUF2905"/>
    <property type="match status" value="1"/>
</dbReference>
<comment type="caution">
    <text evidence="2">The sequence shown here is derived from an EMBL/GenBank/DDBJ whole genome shotgun (WGS) entry which is preliminary data.</text>
</comment>
<name>A0ABT9W4M1_9BACI</name>
<keyword evidence="1" id="KW-1133">Transmembrane helix</keyword>
<keyword evidence="3" id="KW-1185">Reference proteome</keyword>
<dbReference type="InterPro" id="IPR021320">
    <property type="entry name" value="DUF2905"/>
</dbReference>
<evidence type="ECO:0008006" key="4">
    <source>
        <dbReference type="Google" id="ProtNLM"/>
    </source>
</evidence>
<proteinExistence type="predicted"/>
<dbReference type="PANTHER" id="PTHR36443">
    <property type="entry name" value="BSR5223 PROTEIN"/>
    <property type="match status" value="1"/>
</dbReference>
<sequence length="72" mass="8131">MNPIAKWLIIGGIALILAGLIWQIFGRFIPFGKLPGDIVINRENVKVFFPITTMIIISIVLSLLFSLGRFFR</sequence>
<organism evidence="2 3">
    <name type="scientific">Caldalkalibacillus horti</name>
    <dbReference type="NCBI Taxonomy" id="77523"/>
    <lineage>
        <taxon>Bacteria</taxon>
        <taxon>Bacillati</taxon>
        <taxon>Bacillota</taxon>
        <taxon>Bacilli</taxon>
        <taxon>Bacillales</taxon>
        <taxon>Bacillaceae</taxon>
        <taxon>Caldalkalibacillus</taxon>
    </lineage>
</organism>
<protein>
    <recommendedName>
        <fullName evidence="4">DUF2905 domain-containing protein</fullName>
    </recommendedName>
</protein>